<keyword evidence="4 9" id="KW-0812">Transmembrane</keyword>
<evidence type="ECO:0000256" key="1">
    <source>
        <dbReference type="ARBA" id="ARBA00004651"/>
    </source>
</evidence>
<dbReference type="AlphaFoldDB" id="A0A916QH50"/>
<comment type="caution">
    <text evidence="12">The sequence shown here is derived from an EMBL/GenBank/DDBJ whole genome shotgun (WGS) entry which is preliminary data.</text>
</comment>
<dbReference type="PANTHER" id="PTHR43394:SF1">
    <property type="entry name" value="ATP-BINDING CASSETTE SUB-FAMILY B MEMBER 10, MITOCHONDRIAL"/>
    <property type="match status" value="1"/>
</dbReference>
<keyword evidence="13" id="KW-1185">Reference proteome</keyword>
<feature type="domain" description="ABC transmembrane type-1" evidence="11">
    <location>
        <begin position="19"/>
        <end position="303"/>
    </location>
</feature>
<evidence type="ECO:0000256" key="8">
    <source>
        <dbReference type="ARBA" id="ARBA00023136"/>
    </source>
</evidence>
<dbReference type="GO" id="GO:0005524">
    <property type="term" value="F:ATP binding"/>
    <property type="evidence" value="ECO:0007669"/>
    <property type="project" value="UniProtKB-KW"/>
</dbReference>
<name>A0A916QH50_9LACO</name>
<feature type="transmembrane region" description="Helical" evidence="9">
    <location>
        <begin position="20"/>
        <end position="39"/>
    </location>
</feature>
<gene>
    <name evidence="12" type="primary">mdlB_5</name>
    <name evidence="12" type="ORF">LCB40_10940</name>
</gene>
<dbReference type="CDD" id="cd18541">
    <property type="entry name" value="ABC_6TM_TmrB_like"/>
    <property type="match status" value="1"/>
</dbReference>
<evidence type="ECO:0000256" key="4">
    <source>
        <dbReference type="ARBA" id="ARBA00022692"/>
    </source>
</evidence>
<dbReference type="GO" id="GO:0005886">
    <property type="term" value="C:plasma membrane"/>
    <property type="evidence" value="ECO:0007669"/>
    <property type="project" value="UniProtKB-SubCell"/>
</dbReference>
<proteinExistence type="predicted"/>
<dbReference type="InterPro" id="IPR039421">
    <property type="entry name" value="Type_1_exporter"/>
</dbReference>
<keyword evidence="5" id="KW-0547">Nucleotide-binding</keyword>
<keyword evidence="3" id="KW-1003">Cell membrane</keyword>
<dbReference type="Proteomes" id="UP000677218">
    <property type="component" value="Unassembled WGS sequence"/>
</dbReference>
<keyword evidence="2" id="KW-0813">Transport</keyword>
<keyword evidence="8 9" id="KW-0472">Membrane</keyword>
<evidence type="ECO:0000256" key="9">
    <source>
        <dbReference type="SAM" id="Phobius"/>
    </source>
</evidence>
<dbReference type="Gene3D" id="1.20.1560.10">
    <property type="entry name" value="ABC transporter type 1, transmembrane domain"/>
    <property type="match status" value="1"/>
</dbReference>
<dbReference type="InterPro" id="IPR003593">
    <property type="entry name" value="AAA+_ATPase"/>
</dbReference>
<dbReference type="FunFam" id="1.20.1560.10:FF:000011">
    <property type="entry name" value="Multidrug ABC transporter ATP-binding protein"/>
    <property type="match status" value="1"/>
</dbReference>
<feature type="domain" description="ABC transporter" evidence="10">
    <location>
        <begin position="337"/>
        <end position="570"/>
    </location>
</feature>
<dbReference type="InterPro" id="IPR011527">
    <property type="entry name" value="ABC1_TM_dom"/>
</dbReference>
<evidence type="ECO:0000259" key="11">
    <source>
        <dbReference type="PROSITE" id="PS50929"/>
    </source>
</evidence>
<evidence type="ECO:0000256" key="6">
    <source>
        <dbReference type="ARBA" id="ARBA00022840"/>
    </source>
</evidence>
<dbReference type="GO" id="GO:0015421">
    <property type="term" value="F:ABC-type oligopeptide transporter activity"/>
    <property type="evidence" value="ECO:0007669"/>
    <property type="project" value="TreeGrafter"/>
</dbReference>
<reference evidence="12" key="1">
    <citation type="submission" date="2020-08" db="EMBL/GenBank/DDBJ databases">
        <title>Taxonomic study for Lactobacillus species isolated from hardwood bark.</title>
        <authorList>
            <person name="Tohno M."/>
            <person name="Tanizawa Y."/>
        </authorList>
    </citation>
    <scope>NUCLEOTIDE SEQUENCE</scope>
    <source>
        <strain evidence="12">B40</strain>
    </source>
</reference>
<evidence type="ECO:0000313" key="12">
    <source>
        <dbReference type="EMBL" id="GFZ27214.1"/>
    </source>
</evidence>
<dbReference type="SUPFAM" id="SSF90123">
    <property type="entry name" value="ABC transporter transmembrane region"/>
    <property type="match status" value="1"/>
</dbReference>
<dbReference type="InterPro" id="IPR027417">
    <property type="entry name" value="P-loop_NTPase"/>
</dbReference>
<dbReference type="SUPFAM" id="SSF52540">
    <property type="entry name" value="P-loop containing nucleoside triphosphate hydrolases"/>
    <property type="match status" value="1"/>
</dbReference>
<dbReference type="GO" id="GO:0016887">
    <property type="term" value="F:ATP hydrolysis activity"/>
    <property type="evidence" value="ECO:0007669"/>
    <property type="project" value="InterPro"/>
</dbReference>
<dbReference type="PROSITE" id="PS00211">
    <property type="entry name" value="ABC_TRANSPORTER_1"/>
    <property type="match status" value="1"/>
</dbReference>
<evidence type="ECO:0000256" key="3">
    <source>
        <dbReference type="ARBA" id="ARBA00022475"/>
    </source>
</evidence>
<dbReference type="PROSITE" id="PS50893">
    <property type="entry name" value="ABC_TRANSPORTER_2"/>
    <property type="match status" value="1"/>
</dbReference>
<feature type="transmembrane region" description="Helical" evidence="9">
    <location>
        <begin position="160"/>
        <end position="179"/>
    </location>
</feature>
<dbReference type="Pfam" id="PF00005">
    <property type="entry name" value="ABC_tran"/>
    <property type="match status" value="1"/>
</dbReference>
<dbReference type="InterPro" id="IPR003439">
    <property type="entry name" value="ABC_transporter-like_ATP-bd"/>
</dbReference>
<evidence type="ECO:0000256" key="2">
    <source>
        <dbReference type="ARBA" id="ARBA00022448"/>
    </source>
</evidence>
<protein>
    <submittedName>
        <fullName evidence="12">Multidrug ABC transporter ATP-binding and permease protein</fullName>
    </submittedName>
</protein>
<dbReference type="PANTHER" id="PTHR43394">
    <property type="entry name" value="ATP-DEPENDENT PERMEASE MDL1, MITOCHONDRIAL"/>
    <property type="match status" value="1"/>
</dbReference>
<feature type="transmembrane region" description="Helical" evidence="9">
    <location>
        <begin position="51"/>
        <end position="72"/>
    </location>
</feature>
<comment type="subcellular location">
    <subcellularLocation>
        <location evidence="1">Cell membrane</location>
        <topology evidence="1">Multi-pass membrane protein</topology>
    </subcellularLocation>
</comment>
<dbReference type="SMART" id="SM00382">
    <property type="entry name" value="AAA"/>
    <property type="match status" value="1"/>
</dbReference>
<accession>A0A916QH50</accession>
<organism evidence="12 13">
    <name type="scientific">Lactobacillus corticis</name>
    <dbReference type="NCBI Taxonomy" id="2201249"/>
    <lineage>
        <taxon>Bacteria</taxon>
        <taxon>Bacillati</taxon>
        <taxon>Bacillota</taxon>
        <taxon>Bacilli</taxon>
        <taxon>Lactobacillales</taxon>
        <taxon>Lactobacillaceae</taxon>
        <taxon>Lactobacillus</taxon>
    </lineage>
</organism>
<dbReference type="InterPro" id="IPR017871">
    <property type="entry name" value="ABC_transporter-like_CS"/>
</dbReference>
<dbReference type="RefSeq" id="WP_212780910.1">
    <property type="nucleotide sequence ID" value="NZ_BMAY01000007.1"/>
</dbReference>
<dbReference type="FunFam" id="3.40.50.300:FF:000221">
    <property type="entry name" value="Multidrug ABC transporter ATP-binding protein"/>
    <property type="match status" value="1"/>
</dbReference>
<feature type="transmembrane region" description="Helical" evidence="9">
    <location>
        <begin position="135"/>
        <end position="154"/>
    </location>
</feature>
<dbReference type="InterPro" id="IPR036640">
    <property type="entry name" value="ABC1_TM_sf"/>
</dbReference>
<evidence type="ECO:0000259" key="10">
    <source>
        <dbReference type="PROSITE" id="PS50893"/>
    </source>
</evidence>
<evidence type="ECO:0000256" key="7">
    <source>
        <dbReference type="ARBA" id="ARBA00022989"/>
    </source>
</evidence>
<evidence type="ECO:0000313" key="13">
    <source>
        <dbReference type="Proteomes" id="UP000677218"/>
    </source>
</evidence>
<dbReference type="Gene3D" id="3.40.50.300">
    <property type="entry name" value="P-loop containing nucleotide triphosphate hydrolases"/>
    <property type="match status" value="1"/>
</dbReference>
<evidence type="ECO:0000256" key="5">
    <source>
        <dbReference type="ARBA" id="ARBA00022741"/>
    </source>
</evidence>
<feature type="transmembrane region" description="Helical" evidence="9">
    <location>
        <begin position="248"/>
        <end position="268"/>
    </location>
</feature>
<keyword evidence="7 9" id="KW-1133">Transmembrane helix</keyword>
<dbReference type="PROSITE" id="PS50929">
    <property type="entry name" value="ABC_TM1F"/>
    <property type="match status" value="1"/>
</dbReference>
<dbReference type="EMBL" id="BMAY01000007">
    <property type="protein sequence ID" value="GFZ27214.1"/>
    <property type="molecule type" value="Genomic_DNA"/>
</dbReference>
<dbReference type="Pfam" id="PF00664">
    <property type="entry name" value="ABC_membrane"/>
    <property type="match status" value="1"/>
</dbReference>
<sequence>MGTFKKLGWFFKANRKRYIVGVSFLILTAFLNIIPPRLLGIMADRLDQGKITWSTFFLVTLGIAGSALLLYFCRYFWRKEIWGGAALLEKEMRQKLFDHYLKMDRTFYQKYRTGDLMAHATNDINAIQFVAGDGVLTLVDALFTGGITLIAMMYFIDWRLTIICMLPMPLLAVGARFLGTRLHDAFDKSQAAFSRLNNKTQESIAGIKVLKTFGQAEQDAAAFDKMTYDTIKINKNVFKIDSMYDPMFNLIIGLTYILTIIFGGGMVINKTISLGQLVSFVSYIGRMDWPMFAIGVLFNILERGSASYDRVMKILNEKSAVIDAPGPAKTIKGQIDYEVESFKYPDGEQPALSDIEFHVKPGQTLGIVGRIGAGKTTIIDLLMREFDNYAGQILVDGVDIRKIPLDSLLPQISYVPQENFLFSISIKDNIDFADPAASMTETTTAAKKAALHDDIKLFSDDYETLVGENGVSLSGGQKQRMAIARALLKDSPILILDDALSAVDAKTEKTILHNLKTERQAKTTIISTHRLSAVADADQIVVLKEGKIVERGKHQELLDQGGWYAQMWAKQELEAEVEA</sequence>
<keyword evidence="6 12" id="KW-0067">ATP-binding</keyword>